<evidence type="ECO:0000313" key="2">
    <source>
        <dbReference type="Proteomes" id="UP000747542"/>
    </source>
</evidence>
<dbReference type="AlphaFoldDB" id="A0A8J5KDZ2"/>
<reference evidence="1" key="1">
    <citation type="journal article" date="2021" name="Sci. Adv.">
        <title>The American lobster genome reveals insights on longevity, neural, and immune adaptations.</title>
        <authorList>
            <person name="Polinski J.M."/>
            <person name="Zimin A.V."/>
            <person name="Clark K.F."/>
            <person name="Kohn A.B."/>
            <person name="Sadowski N."/>
            <person name="Timp W."/>
            <person name="Ptitsyn A."/>
            <person name="Khanna P."/>
            <person name="Romanova D.Y."/>
            <person name="Williams P."/>
            <person name="Greenwood S.J."/>
            <person name="Moroz L.L."/>
            <person name="Walt D.R."/>
            <person name="Bodnar A.G."/>
        </authorList>
    </citation>
    <scope>NUCLEOTIDE SEQUENCE</scope>
    <source>
        <strain evidence="1">GMGI-L3</strain>
    </source>
</reference>
<dbReference type="InterPro" id="IPR002060">
    <property type="entry name" value="Squ/phyt_synthse"/>
</dbReference>
<protein>
    <submittedName>
        <fullName evidence="1">NADH dehydrogenase (Ubiquinone) complex I, assembly factor 6-like</fullName>
    </submittedName>
</protein>
<dbReference type="Proteomes" id="UP000747542">
    <property type="component" value="Unassembled WGS sequence"/>
</dbReference>
<gene>
    <name evidence="1" type="primary">NDUFAF6-L</name>
    <name evidence="1" type="ORF">Hamer_G013440</name>
</gene>
<dbReference type="Pfam" id="PF00494">
    <property type="entry name" value="SQS_PSY"/>
    <property type="match status" value="1"/>
</dbReference>
<keyword evidence="2" id="KW-1185">Reference proteome</keyword>
<accession>A0A8J5KDZ2</accession>
<proteinExistence type="predicted"/>
<comment type="caution">
    <text evidence="1">The sequence shown here is derived from an EMBL/GenBank/DDBJ whole genome shotgun (WGS) entry which is preliminary data.</text>
</comment>
<evidence type="ECO:0000313" key="1">
    <source>
        <dbReference type="EMBL" id="KAG7170624.1"/>
    </source>
</evidence>
<name>A0A8J5KDZ2_HOMAM</name>
<sequence length="187" mass="21473">MATTTLKTVSHLKHFKHYDITASRVLQKTHILRAGRLYGTSEARKPITTTHYCLDIVKQNDYENFLSVLLLPQNARATAVAIRAFNVELAQVSDMTSETLMGKMRLQFWRDTLDQIYQGTAPKQPVALELQRAVEMHRLSKRWLRSLIDSREEQLDNKQFASIASVENYSEKCNSPLYYLILQGLGV</sequence>
<dbReference type="EMBL" id="JAHLQT010013773">
    <property type="protein sequence ID" value="KAG7170624.1"/>
    <property type="molecule type" value="Genomic_DNA"/>
</dbReference>
<organism evidence="1 2">
    <name type="scientific">Homarus americanus</name>
    <name type="common">American lobster</name>
    <dbReference type="NCBI Taxonomy" id="6706"/>
    <lineage>
        <taxon>Eukaryota</taxon>
        <taxon>Metazoa</taxon>
        <taxon>Ecdysozoa</taxon>
        <taxon>Arthropoda</taxon>
        <taxon>Crustacea</taxon>
        <taxon>Multicrustacea</taxon>
        <taxon>Malacostraca</taxon>
        <taxon>Eumalacostraca</taxon>
        <taxon>Eucarida</taxon>
        <taxon>Decapoda</taxon>
        <taxon>Pleocyemata</taxon>
        <taxon>Astacidea</taxon>
        <taxon>Nephropoidea</taxon>
        <taxon>Nephropidae</taxon>
        <taxon>Homarus</taxon>
    </lineage>
</organism>
<dbReference type="InterPro" id="IPR008949">
    <property type="entry name" value="Isoprenoid_synthase_dom_sf"/>
</dbReference>
<dbReference type="Gene3D" id="1.10.600.10">
    <property type="entry name" value="Farnesyl Diphosphate Synthase"/>
    <property type="match status" value="1"/>
</dbReference>
<dbReference type="SUPFAM" id="SSF48576">
    <property type="entry name" value="Terpenoid synthases"/>
    <property type="match status" value="1"/>
</dbReference>